<reference evidence="16" key="2">
    <citation type="submission" date="2025-09" db="UniProtKB">
        <authorList>
            <consortium name="Ensembl"/>
        </authorList>
    </citation>
    <scope>IDENTIFICATION</scope>
</reference>
<evidence type="ECO:0000256" key="12">
    <source>
        <dbReference type="ARBA" id="ARBA00036634"/>
    </source>
</evidence>
<evidence type="ECO:0000256" key="9">
    <source>
        <dbReference type="ARBA" id="ARBA00023136"/>
    </source>
</evidence>
<evidence type="ECO:0000259" key="15">
    <source>
        <dbReference type="Pfam" id="PF21381"/>
    </source>
</evidence>
<comment type="catalytic activity">
    <reaction evidence="12">
        <text>Ca(2+)(in) = Ca(2+)(out)</text>
        <dbReference type="Rhea" id="RHEA:29671"/>
        <dbReference type="ChEBI" id="CHEBI:29108"/>
    </reaction>
</comment>
<feature type="domain" description="Mucolipin extracytosolic" evidence="15">
    <location>
        <begin position="65"/>
        <end position="248"/>
    </location>
</feature>
<evidence type="ECO:0000256" key="2">
    <source>
        <dbReference type="ARBA" id="ARBA00004651"/>
    </source>
</evidence>
<keyword evidence="10" id="KW-1015">Disulfide bond</keyword>
<dbReference type="FunFam" id="1.10.287.70:FF:000033">
    <property type="entry name" value="Mucolipin 1"/>
    <property type="match status" value="1"/>
</dbReference>
<reference evidence="16" key="1">
    <citation type="submission" date="2025-08" db="UniProtKB">
        <authorList>
            <consortium name="Ensembl"/>
        </authorList>
    </citation>
    <scope>IDENTIFICATION</scope>
</reference>
<keyword evidence="7 13" id="KW-1133">Transmembrane helix</keyword>
<keyword evidence="17" id="KW-1185">Reference proteome</keyword>
<evidence type="ECO:0000256" key="7">
    <source>
        <dbReference type="ARBA" id="ARBA00022989"/>
    </source>
</evidence>
<evidence type="ECO:0000256" key="8">
    <source>
        <dbReference type="ARBA" id="ARBA00023065"/>
    </source>
</evidence>
<feature type="domain" description="Polycystin cation channel PKD1/PKD2" evidence="14">
    <location>
        <begin position="348"/>
        <end position="483"/>
    </location>
</feature>
<proteinExistence type="predicted"/>
<feature type="transmembrane region" description="Helical" evidence="13">
    <location>
        <begin position="316"/>
        <end position="337"/>
    </location>
</feature>
<dbReference type="AlphaFoldDB" id="A0A3B3Q4P9"/>
<dbReference type="Ensembl" id="ENSPKIT00000024278.1">
    <property type="protein sequence ID" value="ENSPKIP00000000381.1"/>
    <property type="gene ID" value="ENSPKIG00000019059.1"/>
</dbReference>
<evidence type="ECO:0000259" key="14">
    <source>
        <dbReference type="Pfam" id="PF08016"/>
    </source>
</evidence>
<keyword evidence="9 13" id="KW-0472">Membrane</keyword>
<dbReference type="STRING" id="1676925.ENSPKIP00000000381"/>
<feature type="transmembrane region" description="Helical" evidence="13">
    <location>
        <begin position="257"/>
        <end position="278"/>
    </location>
</feature>
<evidence type="ECO:0000256" key="6">
    <source>
        <dbReference type="ARBA" id="ARBA00022753"/>
    </source>
</evidence>
<evidence type="ECO:0000313" key="17">
    <source>
        <dbReference type="Proteomes" id="UP000261540"/>
    </source>
</evidence>
<dbReference type="Pfam" id="PF21381">
    <property type="entry name" value="MCLN_ECD"/>
    <property type="match status" value="1"/>
</dbReference>
<evidence type="ECO:0000256" key="3">
    <source>
        <dbReference type="ARBA" id="ARBA00022448"/>
    </source>
</evidence>
<keyword evidence="11" id="KW-0407">Ion channel</keyword>
<dbReference type="PANTHER" id="PTHR12127:SF5">
    <property type="entry name" value="MUCOLIPIN-3"/>
    <property type="match status" value="1"/>
</dbReference>
<evidence type="ECO:0000256" key="13">
    <source>
        <dbReference type="SAM" id="Phobius"/>
    </source>
</evidence>
<comment type="subcellular location">
    <subcellularLocation>
        <location evidence="2">Cell membrane</location>
        <topology evidence="2">Multi-pass membrane protein</topology>
    </subcellularLocation>
    <subcellularLocation>
        <location evidence="1">Endosome membrane</location>
        <topology evidence="1">Multi-pass membrane protein</topology>
    </subcellularLocation>
</comment>
<keyword evidence="5 13" id="KW-0812">Transmembrane</keyword>
<keyword evidence="3" id="KW-0813">Transport</keyword>
<evidence type="ECO:0000256" key="1">
    <source>
        <dbReference type="ARBA" id="ARBA00004337"/>
    </source>
</evidence>
<feature type="transmembrane region" description="Helical" evidence="13">
    <location>
        <begin position="455"/>
        <end position="476"/>
    </location>
</feature>
<evidence type="ECO:0000313" key="16">
    <source>
        <dbReference type="Ensembl" id="ENSPKIP00000000381.1"/>
    </source>
</evidence>
<keyword evidence="8" id="KW-0406">Ion transport</keyword>
<dbReference type="GO" id="GO:0005765">
    <property type="term" value="C:lysosomal membrane"/>
    <property type="evidence" value="ECO:0007669"/>
    <property type="project" value="TreeGrafter"/>
</dbReference>
<dbReference type="InterPro" id="IPR039031">
    <property type="entry name" value="Mucolipin"/>
</dbReference>
<evidence type="ECO:0000256" key="4">
    <source>
        <dbReference type="ARBA" id="ARBA00022475"/>
    </source>
</evidence>
<sequence>MDDHCLNWDQAAVEAFRWKLKYFFMNPCEKYRARGRKPWKLTLQILKIAITTIQLVSFGLSNEMVVTFKEENLVSFKHIFLKGYSDRITDTYTVYTKDDVYDHILFIADQYMNLPNITVGNHAYDKNEGIYAPLSVCQDFYRNANISSENETFDIDTKIETECAKVYPGKPPAEDILEEFLKNLTLNFKRLRSVNINFTLKAINLQTIEHHELPDCYNFIVMITFDSRAHSGQIKINLKNDVDMYQCRDWSVKGIHIQYTLIFDCITTVVCLASLILCSRSIISGIQLQFECLHFFRTFLGKNVPWSDRMEFVNGWYILIIVSDTLTIVGTILKIAIQTKNLTSYDVCSFLLGTATLFTWVGVIRYLGYFRKYNILILTLRAAFPNVVRFCCCASMIYLGYCFCGWIVLGPYHEKFRTMNTVSECLFSLINGDDMFTTFKNMQQRSTLVWLFSRLYLYSFVTIFIYTVLSLFITVITDTYETIKKSQQSGVPESELHAFLADCKDLPNSGMFKQEDVSSPCLSCCSR</sequence>
<dbReference type="Gene3D" id="1.10.287.70">
    <property type="match status" value="1"/>
</dbReference>
<evidence type="ECO:0000256" key="5">
    <source>
        <dbReference type="ARBA" id="ARBA00022692"/>
    </source>
</evidence>
<dbReference type="GeneTree" id="ENSGT00950000183036"/>
<organism evidence="16 17">
    <name type="scientific">Paramormyrops kingsleyae</name>
    <dbReference type="NCBI Taxonomy" id="1676925"/>
    <lineage>
        <taxon>Eukaryota</taxon>
        <taxon>Metazoa</taxon>
        <taxon>Chordata</taxon>
        <taxon>Craniata</taxon>
        <taxon>Vertebrata</taxon>
        <taxon>Euteleostomi</taxon>
        <taxon>Actinopterygii</taxon>
        <taxon>Neopterygii</taxon>
        <taxon>Teleostei</taxon>
        <taxon>Osteoglossocephala</taxon>
        <taxon>Osteoglossomorpha</taxon>
        <taxon>Osteoglossiformes</taxon>
        <taxon>Mormyridae</taxon>
        <taxon>Paramormyrops</taxon>
    </lineage>
</organism>
<evidence type="ECO:0000256" key="11">
    <source>
        <dbReference type="ARBA" id="ARBA00023303"/>
    </source>
</evidence>
<name>A0A3B3Q4P9_9TELE</name>
<protein>
    <submittedName>
        <fullName evidence="16">Mucolipin TRP cation channel 3</fullName>
    </submittedName>
</protein>
<feature type="transmembrane region" description="Helical" evidence="13">
    <location>
        <begin position="349"/>
        <end position="367"/>
    </location>
</feature>
<keyword evidence="6" id="KW-0967">Endosome</keyword>
<dbReference type="PANTHER" id="PTHR12127">
    <property type="entry name" value="MUCOLIPIN"/>
    <property type="match status" value="1"/>
</dbReference>
<keyword evidence="4" id="KW-1003">Cell membrane</keyword>
<feature type="transmembrane region" description="Helical" evidence="13">
    <location>
        <begin position="387"/>
        <end position="409"/>
    </location>
</feature>
<evidence type="ECO:0000256" key="10">
    <source>
        <dbReference type="ARBA" id="ARBA00023157"/>
    </source>
</evidence>
<accession>A0A3B3Q4P9</accession>
<dbReference type="GO" id="GO:0072345">
    <property type="term" value="F:NAADP-sensitive calcium-release channel activity"/>
    <property type="evidence" value="ECO:0007669"/>
    <property type="project" value="TreeGrafter"/>
</dbReference>
<dbReference type="Pfam" id="PF08016">
    <property type="entry name" value="PKD_channel"/>
    <property type="match status" value="1"/>
</dbReference>
<dbReference type="GO" id="GO:0010008">
    <property type="term" value="C:endosome membrane"/>
    <property type="evidence" value="ECO:0007669"/>
    <property type="project" value="UniProtKB-SubCell"/>
</dbReference>
<dbReference type="InterPro" id="IPR049134">
    <property type="entry name" value="MCLN_ECD"/>
</dbReference>
<dbReference type="GO" id="GO:0005886">
    <property type="term" value="C:plasma membrane"/>
    <property type="evidence" value="ECO:0007669"/>
    <property type="project" value="UniProtKB-SubCell"/>
</dbReference>
<dbReference type="Proteomes" id="UP000261540">
    <property type="component" value="Unplaced"/>
</dbReference>
<dbReference type="InterPro" id="IPR013122">
    <property type="entry name" value="PKD1_2_channel"/>
</dbReference>